<keyword evidence="3" id="KW-0732">Signal</keyword>
<dbReference type="Pfam" id="PF00082">
    <property type="entry name" value="Peptidase_S8"/>
    <property type="match status" value="1"/>
</dbReference>
<accession>A0AAV9MBT7</accession>
<dbReference type="Gene3D" id="3.40.50.200">
    <property type="entry name" value="Peptidase S8/S53 domain"/>
    <property type="match status" value="1"/>
</dbReference>
<dbReference type="Gene3D" id="3.50.30.30">
    <property type="match status" value="1"/>
</dbReference>
<keyword evidence="5" id="KW-0720">Serine protease</keyword>
<evidence type="ECO:0000313" key="8">
    <source>
        <dbReference type="EMBL" id="KAK4734792.1"/>
    </source>
</evidence>
<keyword evidence="2" id="KW-0645">Protease</keyword>
<dbReference type="InterPro" id="IPR036852">
    <property type="entry name" value="Peptidase_S8/S53_dom_sf"/>
</dbReference>
<comment type="caution">
    <text evidence="8">The sequence shown here is derived from an EMBL/GenBank/DDBJ whole genome shotgun (WGS) entry which is preliminary data.</text>
</comment>
<evidence type="ECO:0000256" key="2">
    <source>
        <dbReference type="ARBA" id="ARBA00022670"/>
    </source>
</evidence>
<dbReference type="InterPro" id="IPR023828">
    <property type="entry name" value="Peptidase_S8_Ser-AS"/>
</dbReference>
<evidence type="ECO:0000256" key="6">
    <source>
        <dbReference type="PROSITE-ProRule" id="PRU01240"/>
    </source>
</evidence>
<dbReference type="EMBL" id="JAWPEI010000002">
    <property type="protein sequence ID" value="KAK4734792.1"/>
    <property type="molecule type" value="Genomic_DNA"/>
</dbReference>
<comment type="caution">
    <text evidence="6">Lacks conserved residue(s) required for the propagation of feature annotation.</text>
</comment>
<evidence type="ECO:0000259" key="7">
    <source>
        <dbReference type="Pfam" id="PF00082"/>
    </source>
</evidence>
<evidence type="ECO:0000256" key="3">
    <source>
        <dbReference type="ARBA" id="ARBA00022729"/>
    </source>
</evidence>
<dbReference type="PANTHER" id="PTHR10795">
    <property type="entry name" value="PROPROTEIN CONVERTASE SUBTILISIN/KEXIN"/>
    <property type="match status" value="1"/>
</dbReference>
<evidence type="ECO:0000313" key="9">
    <source>
        <dbReference type="Proteomes" id="UP001311915"/>
    </source>
</evidence>
<dbReference type="PROSITE" id="PS51892">
    <property type="entry name" value="SUBTILASE"/>
    <property type="match status" value="1"/>
</dbReference>
<dbReference type="GO" id="GO:0004252">
    <property type="term" value="F:serine-type endopeptidase activity"/>
    <property type="evidence" value="ECO:0007669"/>
    <property type="project" value="InterPro"/>
</dbReference>
<dbReference type="InterPro" id="IPR000209">
    <property type="entry name" value="Peptidase_S8/S53_dom"/>
</dbReference>
<dbReference type="AlphaFoldDB" id="A0AAV9MBT7"/>
<comment type="similarity">
    <text evidence="1 6">Belongs to the peptidase S8 family.</text>
</comment>
<dbReference type="CDD" id="cd02120">
    <property type="entry name" value="PA_subtilisin_like"/>
    <property type="match status" value="1"/>
</dbReference>
<feature type="domain" description="Peptidase S8/S53" evidence="7">
    <location>
        <begin position="111"/>
        <end position="177"/>
    </location>
</feature>
<reference evidence="8 9" key="1">
    <citation type="submission" date="2023-10" db="EMBL/GenBank/DDBJ databases">
        <title>Genome-Wide Identification Analysis in wild type Solanum Pinnatisectum Reveals Some Genes Defensing Phytophthora Infestans.</title>
        <authorList>
            <person name="Sun C."/>
        </authorList>
    </citation>
    <scope>NUCLEOTIDE SEQUENCE [LARGE SCALE GENOMIC DNA]</scope>
    <source>
        <strain evidence="8">LQN</strain>
        <tissue evidence="8">Leaf</tissue>
    </source>
</reference>
<dbReference type="Proteomes" id="UP001311915">
    <property type="component" value="Unassembled WGS sequence"/>
</dbReference>
<gene>
    <name evidence="8" type="ORF">R3W88_009053</name>
</gene>
<evidence type="ECO:0000256" key="5">
    <source>
        <dbReference type="ARBA" id="ARBA00022825"/>
    </source>
</evidence>
<evidence type="ECO:0000256" key="1">
    <source>
        <dbReference type="ARBA" id="ARBA00011073"/>
    </source>
</evidence>
<evidence type="ECO:0000256" key="4">
    <source>
        <dbReference type="ARBA" id="ARBA00022801"/>
    </source>
</evidence>
<name>A0AAV9MBT7_9SOLN</name>
<dbReference type="GO" id="GO:0006508">
    <property type="term" value="P:proteolysis"/>
    <property type="evidence" value="ECO:0007669"/>
    <property type="project" value="UniProtKB-KW"/>
</dbReference>
<proteinExistence type="inferred from homology"/>
<keyword evidence="4" id="KW-0378">Hydrolase</keyword>
<keyword evidence="9" id="KW-1185">Reference proteome</keyword>
<sequence length="203" mass="22007">MYTGKETGFISIAHPESSKLEDTRFCNNLNINDTWAAGKVVLCFLVKGDELYCLGLIVAKNPTRALYYLASGFPSIEVNFDVGTHLLDYIRYSKKPQVKLSPATTHVGKPVSTHLASFSSRGPNSVAPAILEPDIAAPGVNILSAFAPVEISYEFDSGTSMAAPHISGIVTLLKSLHVSSCYQVCTSHSRSLEKSHFSNKLQN</sequence>
<protein>
    <recommendedName>
        <fullName evidence="7">Peptidase S8/S53 domain-containing protein</fullName>
    </recommendedName>
</protein>
<dbReference type="PROSITE" id="PS00138">
    <property type="entry name" value="SUBTILASE_SER"/>
    <property type="match status" value="1"/>
</dbReference>
<dbReference type="InterPro" id="IPR045051">
    <property type="entry name" value="SBT"/>
</dbReference>
<organism evidence="8 9">
    <name type="scientific">Solanum pinnatisectum</name>
    <name type="common">tansyleaf nightshade</name>
    <dbReference type="NCBI Taxonomy" id="50273"/>
    <lineage>
        <taxon>Eukaryota</taxon>
        <taxon>Viridiplantae</taxon>
        <taxon>Streptophyta</taxon>
        <taxon>Embryophyta</taxon>
        <taxon>Tracheophyta</taxon>
        <taxon>Spermatophyta</taxon>
        <taxon>Magnoliopsida</taxon>
        <taxon>eudicotyledons</taxon>
        <taxon>Gunneridae</taxon>
        <taxon>Pentapetalae</taxon>
        <taxon>asterids</taxon>
        <taxon>lamiids</taxon>
        <taxon>Solanales</taxon>
        <taxon>Solanaceae</taxon>
        <taxon>Solanoideae</taxon>
        <taxon>Solaneae</taxon>
        <taxon>Solanum</taxon>
    </lineage>
</organism>
<dbReference type="SUPFAM" id="SSF52743">
    <property type="entry name" value="Subtilisin-like"/>
    <property type="match status" value="1"/>
</dbReference>